<gene>
    <name evidence="2" type="ORF">OVA965_LOCUS2117</name>
    <name evidence="3" type="ORF">TMI583_LOCUS2117</name>
</gene>
<keyword evidence="1" id="KW-0812">Transmembrane</keyword>
<protein>
    <submittedName>
        <fullName evidence="3">Uncharacterized protein</fullName>
    </submittedName>
</protein>
<comment type="caution">
    <text evidence="3">The sequence shown here is derived from an EMBL/GenBank/DDBJ whole genome shotgun (WGS) entry which is preliminary data.</text>
</comment>
<dbReference type="Proteomes" id="UP000677228">
    <property type="component" value="Unassembled WGS sequence"/>
</dbReference>
<dbReference type="Proteomes" id="UP000682733">
    <property type="component" value="Unassembled WGS sequence"/>
</dbReference>
<sequence length="774" mass="88273">MTQKYTVTINDPTLDMYKNLSEKYATTLTCPCSKISIDYNDFIWINSIRFHQACTSGVIVPIMTDYLFKNNEILLGTQFKLFGEFCRLAKQTIDDELVLFNSTKFITSNTLSEVMLNIQAQSIINFFLDTTTSTFARSLNLIRSMTHGSQLLSGLFTNYIVSPWTTMTFTFSTDYGNCHCNLDATCSEVYDSFTRTDDNQYIPTIYLLGTVKGCFVVEALLASTFECFYDQTCLQTFQQFYVNDLTLTTNLSILNSSLHKRYNQTTTIEYMLKNLLIEEWNTSISYPSYFNQCRSNYCTYSYVKSHDFVYMITTIIGLIGGIVATLRFIVPTIVKSIRKGKSRKDTQTDTKICGKLRDFYHTSRSYVLTFNMLKESSDPEDETMDIEHETKNQIYSTRIIISLLIVLVIVLAIYTGIQQQTILVTIQSPSVEQFNTVAYNYPNTLICPCSNLAIEYNTFITFNLEYHQICSSDFITPAWISYVGYSHNIIMIHNHLDFRSAGNGLFILLADFCKLVNQTIDDALIVFKSTQFISSNAISSTLFNIQVNALIDLFIQTTTDTFGRSLSIVRQTTQANRIMSGTLTSWTILFETNTSIPIMIAQKYGTCDCGSSPSCFTPAGFYDENIYILNSTVPGFYSGCYILESLFKSNFECLFNEACLNNSIKFHLDVVSTINIRVLNISAATIYKPNTSIEQIVLNMMIEQWNPNSFHKSYYDKCKPNYCTYTYVKRFGIVYIITTILALIGGLITVLQILVIRIIAFIRAKKKPIVSTRR</sequence>
<dbReference type="EMBL" id="CAJNOK010000435">
    <property type="protein sequence ID" value="CAF0752937.1"/>
    <property type="molecule type" value="Genomic_DNA"/>
</dbReference>
<evidence type="ECO:0000313" key="2">
    <source>
        <dbReference type="EMBL" id="CAF0752937.1"/>
    </source>
</evidence>
<keyword evidence="1" id="KW-0472">Membrane</keyword>
<feature type="transmembrane region" description="Helical" evidence="1">
    <location>
        <begin position="733"/>
        <end position="759"/>
    </location>
</feature>
<reference evidence="3" key="1">
    <citation type="submission" date="2021-02" db="EMBL/GenBank/DDBJ databases">
        <authorList>
            <person name="Nowell W R."/>
        </authorList>
    </citation>
    <scope>NUCLEOTIDE SEQUENCE</scope>
</reference>
<organism evidence="3 4">
    <name type="scientific">Didymodactylos carnosus</name>
    <dbReference type="NCBI Taxonomy" id="1234261"/>
    <lineage>
        <taxon>Eukaryota</taxon>
        <taxon>Metazoa</taxon>
        <taxon>Spiralia</taxon>
        <taxon>Gnathifera</taxon>
        <taxon>Rotifera</taxon>
        <taxon>Eurotatoria</taxon>
        <taxon>Bdelloidea</taxon>
        <taxon>Philodinida</taxon>
        <taxon>Philodinidae</taxon>
        <taxon>Didymodactylos</taxon>
    </lineage>
</organism>
<feature type="transmembrane region" description="Helical" evidence="1">
    <location>
        <begin position="308"/>
        <end position="334"/>
    </location>
</feature>
<name>A0A8S2GLR0_9BILA</name>
<evidence type="ECO:0000313" key="3">
    <source>
        <dbReference type="EMBL" id="CAF3531804.1"/>
    </source>
</evidence>
<keyword evidence="1" id="KW-1133">Transmembrane helix</keyword>
<proteinExistence type="predicted"/>
<dbReference type="EMBL" id="CAJOBA010000435">
    <property type="protein sequence ID" value="CAF3531804.1"/>
    <property type="molecule type" value="Genomic_DNA"/>
</dbReference>
<feature type="transmembrane region" description="Helical" evidence="1">
    <location>
        <begin position="399"/>
        <end position="417"/>
    </location>
</feature>
<evidence type="ECO:0000256" key="1">
    <source>
        <dbReference type="SAM" id="Phobius"/>
    </source>
</evidence>
<accession>A0A8S2GLR0</accession>
<dbReference type="AlphaFoldDB" id="A0A8S2GLR0"/>
<evidence type="ECO:0000313" key="4">
    <source>
        <dbReference type="Proteomes" id="UP000682733"/>
    </source>
</evidence>